<dbReference type="AlphaFoldDB" id="A0AAN9VSY2"/>
<dbReference type="PANTHER" id="PTHR45774:SF3">
    <property type="entry name" value="BTB (POZ) DOMAIN-CONTAINING 2B-RELATED"/>
    <property type="match status" value="1"/>
</dbReference>
<dbReference type="InterPro" id="IPR038648">
    <property type="entry name" value="PHR_sf"/>
</dbReference>
<dbReference type="InterPro" id="IPR011333">
    <property type="entry name" value="SKP1/BTB/POZ_sf"/>
</dbReference>
<dbReference type="InterPro" id="IPR000210">
    <property type="entry name" value="BTB/POZ_dom"/>
</dbReference>
<protein>
    <recommendedName>
        <fullName evidence="1">BTB domain-containing protein</fullName>
    </recommendedName>
</protein>
<keyword evidence="3" id="KW-1185">Reference proteome</keyword>
<dbReference type="Pfam" id="PF07707">
    <property type="entry name" value="BACK"/>
    <property type="match status" value="1"/>
</dbReference>
<dbReference type="Pfam" id="PF00651">
    <property type="entry name" value="BTB"/>
    <property type="match status" value="1"/>
</dbReference>
<dbReference type="SMART" id="SM00875">
    <property type="entry name" value="BACK"/>
    <property type="match status" value="1"/>
</dbReference>
<dbReference type="PANTHER" id="PTHR45774">
    <property type="entry name" value="BTB/POZ DOMAIN-CONTAINING"/>
    <property type="match status" value="1"/>
</dbReference>
<dbReference type="Gene3D" id="3.30.710.10">
    <property type="entry name" value="Potassium Channel Kv1.1, Chain A"/>
    <property type="match status" value="1"/>
</dbReference>
<dbReference type="GO" id="GO:0000932">
    <property type="term" value="C:P-body"/>
    <property type="evidence" value="ECO:0007669"/>
    <property type="project" value="TreeGrafter"/>
</dbReference>
<organism evidence="2 3">
    <name type="scientific">Gryllus longicercus</name>
    <dbReference type="NCBI Taxonomy" id="2509291"/>
    <lineage>
        <taxon>Eukaryota</taxon>
        <taxon>Metazoa</taxon>
        <taxon>Ecdysozoa</taxon>
        <taxon>Arthropoda</taxon>
        <taxon>Hexapoda</taxon>
        <taxon>Insecta</taxon>
        <taxon>Pterygota</taxon>
        <taxon>Neoptera</taxon>
        <taxon>Polyneoptera</taxon>
        <taxon>Orthoptera</taxon>
        <taxon>Ensifera</taxon>
        <taxon>Gryllidea</taxon>
        <taxon>Grylloidea</taxon>
        <taxon>Gryllidae</taxon>
        <taxon>Gryllinae</taxon>
        <taxon>Gryllus</taxon>
    </lineage>
</organism>
<comment type="caution">
    <text evidence="2">The sequence shown here is derived from an EMBL/GenBank/DDBJ whole genome shotgun (WGS) entry which is preliminary data.</text>
</comment>
<gene>
    <name evidence="2" type="ORF">R5R35_005988</name>
</gene>
<proteinExistence type="predicted"/>
<accession>A0AAN9VSY2</accession>
<sequence length="398" mass="45462">MLSSEKESPEDILIPDVHPDAFDALLKYIYTGISNIDSVECASNLWYAAKKYMIPEMEMDCVNYLQNDVCHDNVCQIYEMSKLFEEQKLEQQCLTLISHHTNQVVNASSFEDAELTTIEAILDLVELQVESEVVLFKAIERWAKKECMRRGLTNNISEQRSLLKTVLLKIRFLTFSLEVFSKEVAPCPLFTREECFALLLNLASVKSAPSVPEGFSVCRELRKRPSVEIPNGYERFCSRKVLFETLLLNDGSLICSICFRTNYSINILGVEVRTQLFSYDVELLDMNSLPMIHSGTHNEEFEVNLLYKERSQNIQVANVTKSVRVKYDSSTKIFFDGPKKCKSNIDYFLTVTIKSKGWYPAGLCSPLTQVKSTVFTFCNENKQGSVTEGLIKSIVFMF</sequence>
<reference evidence="2 3" key="1">
    <citation type="submission" date="2024-03" db="EMBL/GenBank/DDBJ databases">
        <title>The genome assembly and annotation of the cricket Gryllus longicercus Weissman &amp; Gray.</title>
        <authorList>
            <person name="Szrajer S."/>
            <person name="Gray D."/>
            <person name="Ylla G."/>
        </authorList>
    </citation>
    <scope>NUCLEOTIDE SEQUENCE [LARGE SCALE GENOMIC DNA]</scope>
    <source>
        <strain evidence="2">DAG 2021-001</strain>
        <tissue evidence="2">Whole body minus gut</tissue>
    </source>
</reference>
<dbReference type="PROSITE" id="PS50097">
    <property type="entry name" value="BTB"/>
    <property type="match status" value="1"/>
</dbReference>
<evidence type="ECO:0000259" key="1">
    <source>
        <dbReference type="PROSITE" id="PS50097"/>
    </source>
</evidence>
<dbReference type="GO" id="GO:0022008">
    <property type="term" value="P:neurogenesis"/>
    <property type="evidence" value="ECO:0007669"/>
    <property type="project" value="TreeGrafter"/>
</dbReference>
<dbReference type="EMBL" id="JAZDUA010000262">
    <property type="protein sequence ID" value="KAK7862713.1"/>
    <property type="molecule type" value="Genomic_DNA"/>
</dbReference>
<name>A0AAN9VSY2_9ORTH</name>
<dbReference type="GO" id="GO:0005829">
    <property type="term" value="C:cytosol"/>
    <property type="evidence" value="ECO:0007669"/>
    <property type="project" value="TreeGrafter"/>
</dbReference>
<dbReference type="Gene3D" id="1.25.40.420">
    <property type="match status" value="1"/>
</dbReference>
<dbReference type="Gene3D" id="2.60.120.820">
    <property type="entry name" value="PHR domain"/>
    <property type="match status" value="1"/>
</dbReference>
<evidence type="ECO:0000313" key="3">
    <source>
        <dbReference type="Proteomes" id="UP001378592"/>
    </source>
</evidence>
<evidence type="ECO:0000313" key="2">
    <source>
        <dbReference type="EMBL" id="KAK7862713.1"/>
    </source>
</evidence>
<dbReference type="SUPFAM" id="SSF54695">
    <property type="entry name" value="POZ domain"/>
    <property type="match status" value="1"/>
</dbReference>
<dbReference type="Proteomes" id="UP001378592">
    <property type="component" value="Unassembled WGS sequence"/>
</dbReference>
<feature type="domain" description="BTB" evidence="1">
    <location>
        <begin position="1"/>
        <end position="38"/>
    </location>
</feature>
<dbReference type="InterPro" id="IPR011705">
    <property type="entry name" value="BACK"/>
</dbReference>